<sequence>MTGSAVTATGWRTDYTERNLMANVISLLRWVIAGLRFVSILLPGLVALYLILRALWDNDTSDIRYGVGMTVILGLSLLVSTPGPQGQRLYRFEAGWVFWLISMVLIFPVTVTALIFGNVDVAAFVFHWVFGVEGTPWGEIIPYVFTTFMYWLALSVTFLRMRPWMADLRYRNLAFGAGVLAINPLLVDVVQSQGLSQFEQQESFVTNFIPLQPTAATTDMNNPNIIYVFLEGLERTYGEASGFGDAYAPIRELGEANLEMTNIHQIYATGWSLAGTIATQCGVPVVINVFNAIADRSNDDPLVPKVICMSDLTAARGYRNVYISGTEIAGENQGHFGYGNFYYSHGGAQFIDRSDLFEEYGEDQKVVHGSDGWGYRDDLVMERTLKELDHLLIGDQPFFLTVATMDTHGPRAFRSDSCLGLGEPIITQDIIDAVRCTSALAAKFVRQLKDRTAGTNTRIVVMSDHLAHHNSAYDTLEQFERRNTVIFLQDDQPPVHIDRPGSMLDVFPTILDWIGWLPTDDPGAGLGVSLLRDDETLVERFGVDVVNQRLSVDIELSKTLWSGVAAGGV</sequence>
<dbReference type="InterPro" id="IPR000917">
    <property type="entry name" value="Sulfatase_N"/>
</dbReference>
<dbReference type="AlphaFoldDB" id="A0A9Y2P1A3"/>
<feature type="transmembrane region" description="Helical" evidence="6">
    <location>
        <begin position="140"/>
        <end position="161"/>
    </location>
</feature>
<evidence type="ECO:0000256" key="4">
    <source>
        <dbReference type="ARBA" id="ARBA00022989"/>
    </source>
</evidence>
<feature type="transmembrane region" description="Helical" evidence="6">
    <location>
        <begin position="63"/>
        <end position="84"/>
    </location>
</feature>
<reference evidence="8 9" key="1">
    <citation type="submission" date="2023-06" db="EMBL/GenBank/DDBJ databases">
        <title>Parasedimentitalea psychrophila sp. nov., a psychrophilic bacterium isolated from deep-sea sediment.</title>
        <authorList>
            <person name="Li A."/>
        </authorList>
    </citation>
    <scope>NUCLEOTIDE SEQUENCE [LARGE SCALE GENOMIC DNA]</scope>
    <source>
        <strain evidence="8 9">QS115</strain>
    </source>
</reference>
<gene>
    <name evidence="8" type="ORF">QPJ95_14975</name>
</gene>
<keyword evidence="9" id="KW-1185">Reference proteome</keyword>
<keyword evidence="5 6" id="KW-0472">Membrane</keyword>
<dbReference type="EMBL" id="CP127247">
    <property type="protein sequence ID" value="WIY23927.1"/>
    <property type="molecule type" value="Genomic_DNA"/>
</dbReference>
<protein>
    <submittedName>
        <fullName evidence="8">Sulfatase-like hydrolase/transferase</fullName>
    </submittedName>
</protein>
<evidence type="ECO:0000256" key="5">
    <source>
        <dbReference type="ARBA" id="ARBA00023136"/>
    </source>
</evidence>
<dbReference type="SUPFAM" id="SSF53649">
    <property type="entry name" value="Alkaline phosphatase-like"/>
    <property type="match status" value="1"/>
</dbReference>
<name>A0A9Y2P1A3_9RHOB</name>
<evidence type="ECO:0000256" key="3">
    <source>
        <dbReference type="ARBA" id="ARBA00022692"/>
    </source>
</evidence>
<dbReference type="PANTHER" id="PTHR47371">
    <property type="entry name" value="LIPOTEICHOIC ACID SYNTHASE"/>
    <property type="match status" value="1"/>
</dbReference>
<evidence type="ECO:0000313" key="8">
    <source>
        <dbReference type="EMBL" id="WIY23927.1"/>
    </source>
</evidence>
<dbReference type="Gene3D" id="3.40.720.10">
    <property type="entry name" value="Alkaline Phosphatase, subunit A"/>
    <property type="match status" value="1"/>
</dbReference>
<comment type="subcellular location">
    <subcellularLocation>
        <location evidence="1">Cell membrane</location>
        <topology evidence="1">Multi-pass membrane protein</topology>
    </subcellularLocation>
</comment>
<evidence type="ECO:0000256" key="2">
    <source>
        <dbReference type="ARBA" id="ARBA00022475"/>
    </source>
</evidence>
<evidence type="ECO:0000259" key="7">
    <source>
        <dbReference type="Pfam" id="PF00884"/>
    </source>
</evidence>
<keyword evidence="2" id="KW-1003">Cell membrane</keyword>
<feature type="transmembrane region" description="Helical" evidence="6">
    <location>
        <begin position="27"/>
        <end position="51"/>
    </location>
</feature>
<dbReference type="Pfam" id="PF00884">
    <property type="entry name" value="Sulfatase"/>
    <property type="match status" value="1"/>
</dbReference>
<dbReference type="GO" id="GO:0005886">
    <property type="term" value="C:plasma membrane"/>
    <property type="evidence" value="ECO:0007669"/>
    <property type="project" value="UniProtKB-SubCell"/>
</dbReference>
<dbReference type="KEGG" id="ppso:QPJ95_14975"/>
<evidence type="ECO:0000256" key="6">
    <source>
        <dbReference type="SAM" id="Phobius"/>
    </source>
</evidence>
<feature type="domain" description="Sulfatase N-terminal" evidence="7">
    <location>
        <begin position="223"/>
        <end position="515"/>
    </location>
</feature>
<dbReference type="CDD" id="cd16015">
    <property type="entry name" value="LTA_synthase"/>
    <property type="match status" value="1"/>
</dbReference>
<keyword evidence="3 6" id="KW-0812">Transmembrane</keyword>
<evidence type="ECO:0000256" key="1">
    <source>
        <dbReference type="ARBA" id="ARBA00004651"/>
    </source>
</evidence>
<dbReference type="PANTHER" id="PTHR47371:SF3">
    <property type="entry name" value="PHOSPHOGLYCEROL TRANSFERASE I"/>
    <property type="match status" value="1"/>
</dbReference>
<dbReference type="InterPro" id="IPR017850">
    <property type="entry name" value="Alkaline_phosphatase_core_sf"/>
</dbReference>
<feature type="transmembrane region" description="Helical" evidence="6">
    <location>
        <begin position="96"/>
        <end position="128"/>
    </location>
</feature>
<evidence type="ECO:0000313" key="9">
    <source>
        <dbReference type="Proteomes" id="UP001238334"/>
    </source>
</evidence>
<organism evidence="8 9">
    <name type="scientific">Parasedimentitalea psychrophila</name>
    <dbReference type="NCBI Taxonomy" id="2997337"/>
    <lineage>
        <taxon>Bacteria</taxon>
        <taxon>Pseudomonadati</taxon>
        <taxon>Pseudomonadota</taxon>
        <taxon>Alphaproteobacteria</taxon>
        <taxon>Rhodobacterales</taxon>
        <taxon>Paracoccaceae</taxon>
        <taxon>Parasedimentitalea</taxon>
    </lineage>
</organism>
<dbReference type="InterPro" id="IPR050448">
    <property type="entry name" value="OpgB/LTA_synthase_biosynth"/>
</dbReference>
<accession>A0A9Y2P1A3</accession>
<dbReference type="RefSeq" id="WP_270916928.1">
    <property type="nucleotide sequence ID" value="NZ_CP127247.1"/>
</dbReference>
<keyword evidence="4 6" id="KW-1133">Transmembrane helix</keyword>
<proteinExistence type="predicted"/>
<feature type="transmembrane region" description="Helical" evidence="6">
    <location>
        <begin position="173"/>
        <end position="190"/>
    </location>
</feature>
<dbReference type="Proteomes" id="UP001238334">
    <property type="component" value="Chromosome"/>
</dbReference>